<sequence>MTFPLYIPLGPWQVHPHFFFETLAYFLGARLYFVLKRRWADPLQSSTRLGVIAGAALGAGLGSRLVHLLDEWPLWLEGQVTTASLLTGKSLVGGLLGGLLGVELAKKLLGEQRSTGDLFVLPLCLGIFVGRLGCFFTGLEDHTYGVATSLPWGVDFGDGVRRHPTQLYEAAFMVFVAALSLVLRGRELRQGDLFRRFMVLDLTFRLGVDLLKPDPRPLLGLSGIQWVCVAGLLYYARDLPRLWLRRPGLPVQTDAR</sequence>
<evidence type="ECO:0000256" key="5">
    <source>
        <dbReference type="ARBA" id="ARBA00022989"/>
    </source>
</evidence>
<reference evidence="8 9" key="2">
    <citation type="submission" date="2016-12" db="EMBL/GenBank/DDBJ databases">
        <title>Draft Genome Sequence of Cystobacter ferrugineus Strain Cbfe23.</title>
        <authorList>
            <person name="Akbar S."/>
            <person name="Dowd S.E."/>
            <person name="Stevens D.C."/>
        </authorList>
    </citation>
    <scope>NUCLEOTIDE SEQUENCE [LARGE SCALE GENOMIC DNA]</scope>
    <source>
        <strain evidence="8 9">Cbfe23</strain>
    </source>
</reference>
<organism evidence="8 9">
    <name type="scientific">Cystobacter ferrugineus</name>
    <dbReference type="NCBI Taxonomy" id="83449"/>
    <lineage>
        <taxon>Bacteria</taxon>
        <taxon>Pseudomonadati</taxon>
        <taxon>Myxococcota</taxon>
        <taxon>Myxococcia</taxon>
        <taxon>Myxococcales</taxon>
        <taxon>Cystobacterineae</taxon>
        <taxon>Archangiaceae</taxon>
        <taxon>Cystobacter</taxon>
    </lineage>
</organism>
<feature type="transmembrane region" description="Helical" evidence="7">
    <location>
        <begin position="118"/>
        <end position="139"/>
    </location>
</feature>
<dbReference type="PANTHER" id="PTHR30589:SF0">
    <property type="entry name" value="PHOSPHATIDYLGLYCEROL--PROLIPOPROTEIN DIACYLGLYCERYL TRANSFERASE"/>
    <property type="match status" value="1"/>
</dbReference>
<name>A0A1L9B8W0_9BACT</name>
<keyword evidence="2" id="KW-1003">Cell membrane</keyword>
<gene>
    <name evidence="8" type="ORF">BON30_20840</name>
</gene>
<evidence type="ECO:0000256" key="6">
    <source>
        <dbReference type="ARBA" id="ARBA00023136"/>
    </source>
</evidence>
<accession>A0A1L9B8W0</accession>
<comment type="similarity">
    <text evidence="1">Belongs to the Lgt family.</text>
</comment>
<keyword evidence="4 7" id="KW-0812">Transmembrane</keyword>
<keyword evidence="6 7" id="KW-0472">Membrane</keyword>
<feature type="transmembrane region" description="Helical" evidence="7">
    <location>
        <begin position="18"/>
        <end position="35"/>
    </location>
</feature>
<evidence type="ECO:0000313" key="8">
    <source>
        <dbReference type="EMBL" id="OJH38682.1"/>
    </source>
</evidence>
<evidence type="ECO:0000256" key="2">
    <source>
        <dbReference type="ARBA" id="ARBA00022475"/>
    </source>
</evidence>
<dbReference type="PANTHER" id="PTHR30589">
    <property type="entry name" value="PROLIPOPROTEIN DIACYLGLYCERYL TRANSFERASE"/>
    <property type="match status" value="1"/>
</dbReference>
<evidence type="ECO:0000256" key="4">
    <source>
        <dbReference type="ARBA" id="ARBA00022692"/>
    </source>
</evidence>
<evidence type="ECO:0000256" key="1">
    <source>
        <dbReference type="ARBA" id="ARBA00007150"/>
    </source>
</evidence>
<evidence type="ECO:0000256" key="7">
    <source>
        <dbReference type="SAM" id="Phobius"/>
    </source>
</evidence>
<evidence type="ECO:0000256" key="3">
    <source>
        <dbReference type="ARBA" id="ARBA00022679"/>
    </source>
</evidence>
<keyword evidence="5 7" id="KW-1133">Transmembrane helix</keyword>
<evidence type="ECO:0000313" key="9">
    <source>
        <dbReference type="Proteomes" id="UP000182229"/>
    </source>
</evidence>
<dbReference type="GO" id="GO:0008961">
    <property type="term" value="F:phosphatidylglycerol-prolipoprotein diacylglyceryl transferase activity"/>
    <property type="evidence" value="ECO:0007669"/>
    <property type="project" value="InterPro"/>
</dbReference>
<evidence type="ECO:0008006" key="10">
    <source>
        <dbReference type="Google" id="ProtNLM"/>
    </source>
</evidence>
<dbReference type="RefSeq" id="WP_071900128.1">
    <property type="nucleotide sequence ID" value="NZ_MPIN01000005.1"/>
</dbReference>
<protein>
    <recommendedName>
        <fullName evidence="10">Diacylglyceryl transferase</fullName>
    </recommendedName>
</protein>
<dbReference type="STRING" id="83449.BON30_20840"/>
<dbReference type="EMBL" id="MPIN01000005">
    <property type="protein sequence ID" value="OJH38682.1"/>
    <property type="molecule type" value="Genomic_DNA"/>
</dbReference>
<feature type="transmembrane region" description="Helical" evidence="7">
    <location>
        <begin position="47"/>
        <end position="66"/>
    </location>
</feature>
<dbReference type="GO" id="GO:0005886">
    <property type="term" value="C:plasma membrane"/>
    <property type="evidence" value="ECO:0007669"/>
    <property type="project" value="InterPro"/>
</dbReference>
<dbReference type="OrthoDB" id="871140at2"/>
<dbReference type="AlphaFoldDB" id="A0A1L9B8W0"/>
<feature type="transmembrane region" description="Helical" evidence="7">
    <location>
        <begin position="167"/>
        <end position="186"/>
    </location>
</feature>
<proteinExistence type="inferred from homology"/>
<reference evidence="9" key="1">
    <citation type="submission" date="2016-11" db="EMBL/GenBank/DDBJ databases">
        <authorList>
            <person name="Shukria A."/>
            <person name="Stevens D.C."/>
        </authorList>
    </citation>
    <scope>NUCLEOTIDE SEQUENCE [LARGE SCALE GENOMIC DNA]</scope>
    <source>
        <strain evidence="9">Cbfe23</strain>
    </source>
</reference>
<dbReference type="Pfam" id="PF01790">
    <property type="entry name" value="LGT"/>
    <property type="match status" value="1"/>
</dbReference>
<comment type="caution">
    <text evidence="8">The sequence shown here is derived from an EMBL/GenBank/DDBJ whole genome shotgun (WGS) entry which is preliminary data.</text>
</comment>
<keyword evidence="9" id="KW-1185">Reference proteome</keyword>
<dbReference type="GO" id="GO:0042158">
    <property type="term" value="P:lipoprotein biosynthetic process"/>
    <property type="evidence" value="ECO:0007669"/>
    <property type="project" value="InterPro"/>
</dbReference>
<dbReference type="InterPro" id="IPR001640">
    <property type="entry name" value="Lgt"/>
</dbReference>
<dbReference type="Proteomes" id="UP000182229">
    <property type="component" value="Unassembled WGS sequence"/>
</dbReference>
<keyword evidence="3" id="KW-0808">Transferase</keyword>
<feature type="transmembrane region" description="Helical" evidence="7">
    <location>
        <begin position="86"/>
        <end position="106"/>
    </location>
</feature>